<sequence length="140" mass="16017">MKRPHPVVANETDRLEPPAKKKRQEKQCRLYRECGRIMNVECSVEDCECRCVGVCCVLRPVDCKTHGGTSRTARLGCAVLCEWGDLLIRILIERSSMIRVRFSRPMNCFEYGYSVKCIACFVALILWSPQESTCRISVKP</sequence>
<organism evidence="1 2">
    <name type="scientific">Parascaris equorum</name>
    <name type="common">Equine roundworm</name>
    <dbReference type="NCBI Taxonomy" id="6256"/>
    <lineage>
        <taxon>Eukaryota</taxon>
        <taxon>Metazoa</taxon>
        <taxon>Ecdysozoa</taxon>
        <taxon>Nematoda</taxon>
        <taxon>Chromadorea</taxon>
        <taxon>Rhabditida</taxon>
        <taxon>Spirurina</taxon>
        <taxon>Ascaridomorpha</taxon>
        <taxon>Ascaridoidea</taxon>
        <taxon>Ascarididae</taxon>
        <taxon>Parascaris</taxon>
    </lineage>
</organism>
<evidence type="ECO:0000313" key="2">
    <source>
        <dbReference type="WBParaSite" id="PEQ_0000108301-mRNA-1"/>
    </source>
</evidence>
<accession>A0A914R493</accession>
<keyword evidence="1" id="KW-1185">Reference proteome</keyword>
<dbReference type="Proteomes" id="UP000887564">
    <property type="component" value="Unplaced"/>
</dbReference>
<proteinExistence type="predicted"/>
<reference evidence="2" key="1">
    <citation type="submission" date="2022-11" db="UniProtKB">
        <authorList>
            <consortium name="WormBaseParasite"/>
        </authorList>
    </citation>
    <scope>IDENTIFICATION</scope>
</reference>
<evidence type="ECO:0000313" key="1">
    <source>
        <dbReference type="Proteomes" id="UP000887564"/>
    </source>
</evidence>
<protein>
    <submittedName>
        <fullName evidence="2">WAP domain-containing protein</fullName>
    </submittedName>
</protein>
<name>A0A914R493_PAREQ</name>
<dbReference type="AlphaFoldDB" id="A0A914R493"/>
<dbReference type="WBParaSite" id="PEQ_0000108301-mRNA-1">
    <property type="protein sequence ID" value="PEQ_0000108301-mRNA-1"/>
    <property type="gene ID" value="PEQ_0000108301"/>
</dbReference>